<gene>
    <name evidence="1" type="ordered locus">AM1_6018</name>
</gene>
<protein>
    <submittedName>
        <fullName evidence="1">Uncharacterized protein</fullName>
    </submittedName>
</protein>
<proteinExistence type="predicted"/>
<dbReference type="InterPro" id="IPR022573">
    <property type="entry name" value="DUF2887"/>
</dbReference>
<evidence type="ECO:0000313" key="1">
    <source>
        <dbReference type="EMBL" id="ABW30951.1"/>
    </source>
</evidence>
<dbReference type="EMBL" id="CP000828">
    <property type="protein sequence ID" value="ABW30951.1"/>
    <property type="molecule type" value="Genomic_DNA"/>
</dbReference>
<dbReference type="eggNOG" id="COG5464">
    <property type="taxonomic scope" value="Bacteria"/>
</dbReference>
<accession>B0C2R3</accession>
<dbReference type="HOGENOM" id="CLU_2091440_0_0_3"/>
<dbReference type="Proteomes" id="UP000000268">
    <property type="component" value="Chromosome"/>
</dbReference>
<evidence type="ECO:0000313" key="2">
    <source>
        <dbReference type="Proteomes" id="UP000000268"/>
    </source>
</evidence>
<reference evidence="1 2" key="1">
    <citation type="journal article" date="2008" name="Proc. Natl. Acad. Sci. U.S.A.">
        <title>Niche adaptation and genome expansion in the chlorophyll d-producing cyanobacterium Acaryochloris marina.</title>
        <authorList>
            <person name="Swingley W.D."/>
            <person name="Chen M."/>
            <person name="Cheung P.C."/>
            <person name="Conrad A.L."/>
            <person name="Dejesa L.C."/>
            <person name="Hao J."/>
            <person name="Honchak B.M."/>
            <person name="Karbach L.E."/>
            <person name="Kurdoglu A."/>
            <person name="Lahiri S."/>
            <person name="Mastrian S.D."/>
            <person name="Miyashita H."/>
            <person name="Page L."/>
            <person name="Ramakrishna P."/>
            <person name="Satoh S."/>
            <person name="Sattley W.M."/>
            <person name="Shimada Y."/>
            <person name="Taylor H.L."/>
            <person name="Tomo T."/>
            <person name="Tsuchiya T."/>
            <person name="Wang Z.T."/>
            <person name="Raymond J."/>
            <person name="Mimuro M."/>
            <person name="Blankenship R.E."/>
            <person name="Touchman J.W."/>
        </authorList>
    </citation>
    <scope>NUCLEOTIDE SEQUENCE [LARGE SCALE GENOMIC DNA]</scope>
    <source>
        <strain evidence="2">MBIC 11017</strain>
    </source>
</reference>
<name>B0C2R3_ACAM1</name>
<sequence length="116" mass="13354">MNEPVDPLGVGLMQLIVADSEDTVTQAQALLSRFQPQVQINQRLVAIMKLSETIVVYTFPLLSRKEIEMMLSLNELNQTKVYLEVMLEKGQYLKLHQLTHRICDCLLLNHASNWEE</sequence>
<organism evidence="1 2">
    <name type="scientific">Acaryochloris marina (strain MBIC 11017)</name>
    <dbReference type="NCBI Taxonomy" id="329726"/>
    <lineage>
        <taxon>Bacteria</taxon>
        <taxon>Bacillati</taxon>
        <taxon>Cyanobacteriota</taxon>
        <taxon>Cyanophyceae</taxon>
        <taxon>Acaryochloridales</taxon>
        <taxon>Acaryochloridaceae</taxon>
        <taxon>Acaryochloris</taxon>
    </lineage>
</organism>
<keyword evidence="2" id="KW-1185">Reference proteome</keyword>
<dbReference type="Pfam" id="PF11103">
    <property type="entry name" value="DUF2887"/>
    <property type="match status" value="1"/>
</dbReference>
<dbReference type="KEGG" id="amr:AM1_6018"/>
<dbReference type="AlphaFoldDB" id="B0C2R3"/>